<feature type="binding site" evidence="9">
    <location>
        <position position="27"/>
    </location>
    <ligand>
        <name>NADPH</name>
        <dbReference type="ChEBI" id="CHEBI:57783"/>
    </ligand>
</feature>
<keyword evidence="5 9" id="KW-0560">Oxidoreductase</keyword>
<dbReference type="InterPro" id="IPR036169">
    <property type="entry name" value="DXPR_C_sf"/>
</dbReference>
<evidence type="ECO:0000313" key="13">
    <source>
        <dbReference type="EMBL" id="AMD93598.1"/>
    </source>
</evidence>
<gene>
    <name evidence="9" type="primary">dxr</name>
    <name evidence="13" type="ORF">AXF15_11125</name>
</gene>
<evidence type="ECO:0000256" key="9">
    <source>
        <dbReference type="HAMAP-Rule" id="MF_00183"/>
    </source>
</evidence>
<protein>
    <recommendedName>
        <fullName evidence="9">1-deoxy-D-xylulose 5-phosphate reductoisomerase</fullName>
        <shortName evidence="9">DXP reductoisomerase</shortName>
        <ecNumber evidence="9">1.1.1.267</ecNumber>
    </recommendedName>
    <alternativeName>
        <fullName evidence="9">1-deoxyxylulose-5-phosphate reductoisomerase</fullName>
    </alternativeName>
    <alternativeName>
        <fullName evidence="9">2-C-methyl-D-erythritol 4-phosphate synthase</fullName>
    </alternativeName>
</protein>
<evidence type="ECO:0000256" key="4">
    <source>
        <dbReference type="ARBA" id="ARBA00022857"/>
    </source>
</evidence>
<feature type="binding site" evidence="9">
    <location>
        <position position="52"/>
    </location>
    <ligand>
        <name>NADPH</name>
        <dbReference type="ChEBI" id="CHEBI:57783"/>
    </ligand>
</feature>
<dbReference type="Pfam" id="PF13288">
    <property type="entry name" value="DXPR_C"/>
    <property type="match status" value="1"/>
</dbReference>
<feature type="binding site" evidence="9">
    <location>
        <position position="231"/>
    </location>
    <ligand>
        <name>1-deoxy-D-xylulose 5-phosphate</name>
        <dbReference type="ChEBI" id="CHEBI:57792"/>
    </ligand>
</feature>
<keyword evidence="13" id="KW-0413">Isomerase</keyword>
<dbReference type="Gene3D" id="1.10.1740.10">
    <property type="match status" value="1"/>
</dbReference>
<evidence type="ECO:0000256" key="2">
    <source>
        <dbReference type="ARBA" id="ARBA00006825"/>
    </source>
</evidence>
<evidence type="ECO:0000313" key="14">
    <source>
        <dbReference type="Proteomes" id="UP000063964"/>
    </source>
</evidence>
<evidence type="ECO:0000259" key="10">
    <source>
        <dbReference type="Pfam" id="PF02670"/>
    </source>
</evidence>
<dbReference type="STRING" id="888061.AXF15_11125"/>
<evidence type="ECO:0000256" key="7">
    <source>
        <dbReference type="ARBA" id="ARBA00023229"/>
    </source>
</evidence>
<keyword evidence="14" id="KW-1185">Reference proteome</keyword>
<evidence type="ECO:0000256" key="5">
    <source>
        <dbReference type="ARBA" id="ARBA00023002"/>
    </source>
</evidence>
<feature type="binding site" evidence="9">
    <location>
        <position position="25"/>
    </location>
    <ligand>
        <name>NADPH</name>
        <dbReference type="ChEBI" id="CHEBI:57783"/>
    </ligand>
</feature>
<feature type="binding site" evidence="9">
    <location>
        <position position="164"/>
    </location>
    <ligand>
        <name>Mn(2+)</name>
        <dbReference type="ChEBI" id="CHEBI:29035"/>
    </ligand>
</feature>
<reference evidence="14" key="1">
    <citation type="submission" date="2016-02" db="EMBL/GenBank/DDBJ databases">
        <authorList>
            <person name="Holder M.E."/>
            <person name="Ajami N.J."/>
            <person name="Petrosino J.F."/>
        </authorList>
    </citation>
    <scope>NUCLEOTIDE SEQUENCE [LARGE SCALE GENOMIC DNA]</scope>
    <source>
        <strain evidence="14">DSM 12838</strain>
    </source>
</reference>
<evidence type="ECO:0000256" key="1">
    <source>
        <dbReference type="ARBA" id="ARBA00005094"/>
    </source>
</evidence>
<dbReference type="InterPro" id="IPR013512">
    <property type="entry name" value="DXP_reductoisomerase_N"/>
</dbReference>
<feature type="domain" description="1-deoxy-D-xylulose 5-phosphate reductoisomerase N-terminal" evidence="10">
    <location>
        <begin position="19"/>
        <end position="146"/>
    </location>
</feature>
<dbReference type="UniPathway" id="UPA00056">
    <property type="reaction ID" value="UER00092"/>
</dbReference>
<dbReference type="HAMAP" id="MF_00183">
    <property type="entry name" value="DXP_reductoisom"/>
    <property type="match status" value="1"/>
</dbReference>
<feature type="binding site" evidence="9">
    <location>
        <position position="166"/>
    </location>
    <ligand>
        <name>1-deoxy-D-xylulose 5-phosphate</name>
        <dbReference type="ChEBI" id="CHEBI:57792"/>
    </ligand>
</feature>
<feature type="domain" description="DXP reductoisomerase C-terminal" evidence="12">
    <location>
        <begin position="275"/>
        <end position="391"/>
    </location>
</feature>
<dbReference type="EMBL" id="CP014230">
    <property type="protein sequence ID" value="AMD93598.1"/>
    <property type="molecule type" value="Genomic_DNA"/>
</dbReference>
<comment type="pathway">
    <text evidence="1 9">Isoprenoid biosynthesis; isopentenyl diphosphate biosynthesis via DXP pathway; isopentenyl diphosphate from 1-deoxy-D-xylulose 5-phosphate: step 1/6.</text>
</comment>
<feature type="binding site" evidence="9">
    <location>
        <position position="235"/>
    </location>
    <ligand>
        <name>1-deoxy-D-xylulose 5-phosphate</name>
        <dbReference type="ChEBI" id="CHEBI:57792"/>
    </ligand>
</feature>
<evidence type="ECO:0000256" key="8">
    <source>
        <dbReference type="ARBA" id="ARBA00048543"/>
    </source>
</evidence>
<feature type="binding site" evidence="9">
    <location>
        <position position="51"/>
    </location>
    <ligand>
        <name>NADPH</name>
        <dbReference type="ChEBI" id="CHEBI:57783"/>
    </ligand>
</feature>
<dbReference type="NCBIfam" id="TIGR00243">
    <property type="entry name" value="Dxr"/>
    <property type="match status" value="1"/>
</dbReference>
<dbReference type="InterPro" id="IPR026877">
    <property type="entry name" value="DXPR_C"/>
</dbReference>
<feature type="binding site" evidence="9">
    <location>
        <position position="232"/>
    </location>
    <ligand>
        <name>1-deoxy-D-xylulose 5-phosphate</name>
        <dbReference type="ChEBI" id="CHEBI:57792"/>
    </ligand>
</feature>
<dbReference type="PANTHER" id="PTHR30525:SF0">
    <property type="entry name" value="1-DEOXY-D-XYLULOSE 5-PHOSPHATE REDUCTOISOMERASE, CHLOROPLASTIC"/>
    <property type="match status" value="1"/>
</dbReference>
<feature type="binding site" evidence="9">
    <location>
        <position position="190"/>
    </location>
    <ligand>
        <name>1-deoxy-D-xylulose 5-phosphate</name>
        <dbReference type="ChEBI" id="CHEBI:57792"/>
    </ligand>
</feature>
<dbReference type="InterPro" id="IPR036291">
    <property type="entry name" value="NAD(P)-bd_dom_sf"/>
</dbReference>
<feature type="binding site" evidence="9">
    <location>
        <position position="28"/>
    </location>
    <ligand>
        <name>NADPH</name>
        <dbReference type="ChEBI" id="CHEBI:57783"/>
    </ligand>
</feature>
<keyword evidence="9" id="KW-0460">Magnesium</keyword>
<feature type="binding site" evidence="9">
    <location>
        <position position="213"/>
    </location>
    <ligand>
        <name>1-deoxy-D-xylulose 5-phosphate</name>
        <dbReference type="ChEBI" id="CHEBI:57792"/>
    </ligand>
</feature>
<organism evidence="13 14">
    <name type="scientific">Desulfomicrobium orale DSM 12838</name>
    <dbReference type="NCBI Taxonomy" id="888061"/>
    <lineage>
        <taxon>Bacteria</taxon>
        <taxon>Pseudomonadati</taxon>
        <taxon>Thermodesulfobacteriota</taxon>
        <taxon>Desulfovibrionia</taxon>
        <taxon>Desulfovibrionales</taxon>
        <taxon>Desulfomicrobiaceae</taxon>
        <taxon>Desulfomicrobium</taxon>
    </lineage>
</organism>
<dbReference type="PANTHER" id="PTHR30525">
    <property type="entry name" value="1-DEOXY-D-XYLULOSE 5-PHOSPHATE REDUCTOISOMERASE"/>
    <property type="match status" value="1"/>
</dbReference>
<sequence>MKYISGLASAHLHSGQRVLSILGSTGSIGMSALRIAAKNPEKLRVHSLAGARNVKLLAEQAARFRPAHLGVLDAAGADELRRMLPVGYAPHIHTGQDGYMTLAALPEVDLVLAAQVGAAGLMPALAAARAGKVLCLANKEALVLAGELFRRIAGESGCVILPVDSEHNALFQAVMGHDGRQVRRLILTASGGPFRTKSAKALECVTPEQALAHPNWSMGAKISIDSATMMNKGLEIIEAVHLYGMAPQEVDVVVHPQSIVHSLAEYEDGSQLAHLGIPDMEIPIGYCLGYPERLQTGLEPLNLARIGTLTFEAPDAGRFPCLDLARTALREGTAHCVVLNAANEVAVQAFLDRRISFPGIALLIEDMLATAPRGEFHDPESILALDREARRTADAAIGESRAQARQHL</sequence>
<evidence type="ECO:0000256" key="3">
    <source>
        <dbReference type="ARBA" id="ARBA00022723"/>
    </source>
</evidence>
<dbReference type="Proteomes" id="UP000063964">
    <property type="component" value="Chromosome"/>
</dbReference>
<feature type="binding site" evidence="9">
    <location>
        <position position="166"/>
    </location>
    <ligand>
        <name>Mn(2+)</name>
        <dbReference type="ChEBI" id="CHEBI:29035"/>
    </ligand>
</feature>
<feature type="binding site" evidence="9">
    <location>
        <position position="235"/>
    </location>
    <ligand>
        <name>Mn(2+)</name>
        <dbReference type="ChEBI" id="CHEBI:29035"/>
    </ligand>
</feature>
<comment type="function">
    <text evidence="9">Catalyzes the NADPH-dependent rearrangement and reduction of 1-deoxy-D-xylulose-5-phosphate (DXP) to 2-C-methyl-D-erythritol 4-phosphate (MEP).</text>
</comment>
<dbReference type="RefSeq" id="WP_066607433.1">
    <property type="nucleotide sequence ID" value="NZ_CP014230.1"/>
</dbReference>
<dbReference type="GO" id="GO:0051484">
    <property type="term" value="P:isopentenyl diphosphate biosynthetic process, methylerythritol 4-phosphate pathway involved in terpenoid biosynthetic process"/>
    <property type="evidence" value="ECO:0007669"/>
    <property type="project" value="TreeGrafter"/>
</dbReference>
<dbReference type="SUPFAM" id="SSF69055">
    <property type="entry name" value="1-deoxy-D-xylulose-5-phosphate reductoisomerase, C-terminal domain"/>
    <property type="match status" value="1"/>
</dbReference>
<dbReference type="PIRSF" id="PIRSF006205">
    <property type="entry name" value="Dxp_reductismrs"/>
    <property type="match status" value="1"/>
</dbReference>
<feature type="binding site" evidence="9">
    <location>
        <position position="226"/>
    </location>
    <ligand>
        <name>1-deoxy-D-xylulose 5-phosphate</name>
        <dbReference type="ChEBI" id="CHEBI:57792"/>
    </ligand>
</feature>
<dbReference type="SUPFAM" id="SSF51735">
    <property type="entry name" value="NAD(P)-binding Rossmann-fold domains"/>
    <property type="match status" value="1"/>
</dbReference>
<dbReference type="Pfam" id="PF02670">
    <property type="entry name" value="DXP_reductoisom"/>
    <property type="match status" value="1"/>
</dbReference>
<dbReference type="KEGG" id="doa:AXF15_11125"/>
<dbReference type="InterPro" id="IPR003821">
    <property type="entry name" value="DXP_reductoisomerase"/>
</dbReference>
<proteinExistence type="inferred from homology"/>
<feature type="domain" description="1-deoxy-D-xylulose 5-phosphate reductoisomerase C-terminal" evidence="11">
    <location>
        <begin position="160"/>
        <end position="243"/>
    </location>
</feature>
<dbReference type="InterPro" id="IPR013644">
    <property type="entry name" value="DXP_reductoisomerase_C"/>
</dbReference>
<evidence type="ECO:0000259" key="11">
    <source>
        <dbReference type="Pfam" id="PF08436"/>
    </source>
</evidence>
<accession>A0A0X8JS95</accession>
<comment type="similarity">
    <text evidence="2 9">Belongs to the DXR family.</text>
</comment>
<evidence type="ECO:0000259" key="12">
    <source>
        <dbReference type="Pfam" id="PF13288"/>
    </source>
</evidence>
<keyword evidence="4 9" id="KW-0521">NADP</keyword>
<dbReference type="GO" id="GO:0030604">
    <property type="term" value="F:1-deoxy-D-xylulose-5-phosphate reductoisomerase activity"/>
    <property type="evidence" value="ECO:0007669"/>
    <property type="project" value="UniProtKB-UniRule"/>
</dbReference>
<keyword evidence="7 9" id="KW-0414">Isoprene biosynthesis</keyword>
<comment type="catalytic activity">
    <reaction evidence="8">
        <text>2-C-methyl-D-erythritol 4-phosphate + NADP(+) = 1-deoxy-D-xylulose 5-phosphate + NADPH + H(+)</text>
        <dbReference type="Rhea" id="RHEA:13717"/>
        <dbReference type="ChEBI" id="CHEBI:15378"/>
        <dbReference type="ChEBI" id="CHEBI:57783"/>
        <dbReference type="ChEBI" id="CHEBI:57792"/>
        <dbReference type="ChEBI" id="CHEBI:58262"/>
        <dbReference type="ChEBI" id="CHEBI:58349"/>
        <dbReference type="EC" id="1.1.1.267"/>
    </reaction>
    <physiologicalReaction direction="right-to-left" evidence="8">
        <dbReference type="Rhea" id="RHEA:13719"/>
    </physiologicalReaction>
</comment>
<feature type="binding site" evidence="9">
    <location>
        <position position="53"/>
    </location>
    <ligand>
        <name>NADPH</name>
        <dbReference type="ChEBI" id="CHEBI:57783"/>
    </ligand>
</feature>
<feature type="binding site" evidence="9">
    <location>
        <position position="140"/>
    </location>
    <ligand>
        <name>NADPH</name>
        <dbReference type="ChEBI" id="CHEBI:57783"/>
    </ligand>
</feature>
<dbReference type="Gene3D" id="3.40.50.720">
    <property type="entry name" value="NAD(P)-binding Rossmann-like Domain"/>
    <property type="match status" value="1"/>
</dbReference>
<dbReference type="OrthoDB" id="9806546at2"/>
<dbReference type="AlphaFoldDB" id="A0A0X8JS95"/>
<dbReference type="SUPFAM" id="SSF55347">
    <property type="entry name" value="Glyceraldehyde-3-phosphate dehydrogenase-like, C-terminal domain"/>
    <property type="match status" value="1"/>
</dbReference>
<comment type="cofactor">
    <cofactor evidence="9">
        <name>Mg(2+)</name>
        <dbReference type="ChEBI" id="CHEBI:18420"/>
    </cofactor>
    <cofactor evidence="9">
        <name>Mn(2+)</name>
        <dbReference type="ChEBI" id="CHEBI:29035"/>
    </cofactor>
</comment>
<dbReference type="Pfam" id="PF08436">
    <property type="entry name" value="DXP_redisom_C"/>
    <property type="match status" value="1"/>
</dbReference>
<feature type="binding site" evidence="9">
    <location>
        <position position="139"/>
    </location>
    <ligand>
        <name>1-deoxy-D-xylulose 5-phosphate</name>
        <dbReference type="ChEBI" id="CHEBI:57792"/>
    </ligand>
</feature>
<dbReference type="EC" id="1.1.1.267" evidence="9"/>
<evidence type="ECO:0000256" key="6">
    <source>
        <dbReference type="ARBA" id="ARBA00023211"/>
    </source>
</evidence>
<dbReference type="GO" id="GO:0016853">
    <property type="term" value="F:isomerase activity"/>
    <property type="evidence" value="ECO:0007669"/>
    <property type="project" value="UniProtKB-KW"/>
</dbReference>
<keyword evidence="6 9" id="KW-0464">Manganese</keyword>
<feature type="binding site" evidence="9">
    <location>
        <position position="165"/>
    </location>
    <ligand>
        <name>1-deoxy-D-xylulose 5-phosphate</name>
        <dbReference type="ChEBI" id="CHEBI:57792"/>
    </ligand>
</feature>
<dbReference type="FunFam" id="3.40.50.720:FF:000045">
    <property type="entry name" value="1-deoxy-D-xylulose 5-phosphate reductoisomerase"/>
    <property type="match status" value="1"/>
</dbReference>
<name>A0A0X8JS95_9BACT</name>
<keyword evidence="3 9" id="KW-0479">Metal-binding</keyword>
<dbReference type="GO" id="GO:0070402">
    <property type="term" value="F:NADPH binding"/>
    <property type="evidence" value="ECO:0007669"/>
    <property type="project" value="InterPro"/>
</dbReference>
<dbReference type="GO" id="GO:0030145">
    <property type="term" value="F:manganese ion binding"/>
    <property type="evidence" value="ECO:0007669"/>
    <property type="project" value="TreeGrafter"/>
</dbReference>
<feature type="binding site" evidence="9">
    <location>
        <position position="26"/>
    </location>
    <ligand>
        <name>NADPH</name>
        <dbReference type="ChEBI" id="CHEBI:57783"/>
    </ligand>
</feature>
<feature type="binding site" evidence="9">
    <location>
        <position position="138"/>
    </location>
    <ligand>
        <name>NADPH</name>
        <dbReference type="ChEBI" id="CHEBI:57783"/>
    </ligand>
</feature>
<feature type="binding site" evidence="9">
    <location>
        <position position="219"/>
    </location>
    <ligand>
        <name>NADPH</name>
        <dbReference type="ChEBI" id="CHEBI:57783"/>
    </ligand>
</feature>